<organism evidence="3 4">
    <name type="scientific">Natronorubrum halalkaliphilum</name>
    <dbReference type="NCBI Taxonomy" id="2691917"/>
    <lineage>
        <taxon>Archaea</taxon>
        <taxon>Methanobacteriati</taxon>
        <taxon>Methanobacteriota</taxon>
        <taxon>Stenosarchaea group</taxon>
        <taxon>Halobacteria</taxon>
        <taxon>Halobacteriales</taxon>
        <taxon>Natrialbaceae</taxon>
        <taxon>Natronorubrum</taxon>
    </lineage>
</organism>
<keyword evidence="4" id="KW-1185">Reference proteome</keyword>
<dbReference type="InterPro" id="IPR055768">
    <property type="entry name" value="DUF7344"/>
</dbReference>
<protein>
    <recommendedName>
        <fullName evidence="2">DUF7344 domain-containing protein</fullName>
    </recommendedName>
</protein>
<dbReference type="AlphaFoldDB" id="A0A6B0VLZ4"/>
<name>A0A6B0VLZ4_9EURY</name>
<feature type="region of interest" description="Disordered" evidence="1">
    <location>
        <begin position="60"/>
        <end position="90"/>
    </location>
</feature>
<evidence type="ECO:0000256" key="1">
    <source>
        <dbReference type="SAM" id="MobiDB-lite"/>
    </source>
</evidence>
<sequence>MRETEGESAKITAEVTPSLDLIFDLLSNRRRRYTLYFLHDQPDGVATIDEVTEAVVALQSGDSDAGSEHAQTAMDPGPGPSAGPDSEIHANADCSSDLEQRRLRVRTELQHTHLPKLEDAGVLEHDQRSETVRYWTQPSLEEWLEHAQHKELS</sequence>
<dbReference type="InterPro" id="IPR036388">
    <property type="entry name" value="WH-like_DNA-bd_sf"/>
</dbReference>
<comment type="caution">
    <text evidence="3">The sequence shown here is derived from an EMBL/GenBank/DDBJ whole genome shotgun (WGS) entry which is preliminary data.</text>
</comment>
<proteinExistence type="predicted"/>
<evidence type="ECO:0000259" key="2">
    <source>
        <dbReference type="Pfam" id="PF24035"/>
    </source>
</evidence>
<gene>
    <name evidence="3" type="ORF">GS429_10565</name>
</gene>
<evidence type="ECO:0000313" key="4">
    <source>
        <dbReference type="Proteomes" id="UP000434101"/>
    </source>
</evidence>
<dbReference type="RefSeq" id="WP_160065324.1">
    <property type="nucleotide sequence ID" value="NZ_WUYX01000030.1"/>
</dbReference>
<dbReference type="OrthoDB" id="21363at2157"/>
<feature type="domain" description="DUF7344" evidence="2">
    <location>
        <begin position="23"/>
        <end position="71"/>
    </location>
</feature>
<dbReference type="Gene3D" id="1.10.10.10">
    <property type="entry name" value="Winged helix-like DNA-binding domain superfamily/Winged helix DNA-binding domain"/>
    <property type="match status" value="1"/>
</dbReference>
<evidence type="ECO:0000313" key="3">
    <source>
        <dbReference type="EMBL" id="MXV62498.1"/>
    </source>
</evidence>
<accession>A0A6B0VLZ4</accession>
<dbReference type="Proteomes" id="UP000434101">
    <property type="component" value="Unassembled WGS sequence"/>
</dbReference>
<reference evidence="3 4" key="1">
    <citation type="submission" date="2020-01" db="EMBL/GenBank/DDBJ databases">
        <title>Natronorubrum sp. JWXQ-INN 674 isolated from Inner Mongolia Autonomous Region of China.</title>
        <authorList>
            <person name="Xue Q."/>
        </authorList>
    </citation>
    <scope>NUCLEOTIDE SEQUENCE [LARGE SCALE GENOMIC DNA]</scope>
    <source>
        <strain evidence="3 4">JWXQ-INN-674</strain>
    </source>
</reference>
<dbReference type="EMBL" id="WUYX01000030">
    <property type="protein sequence ID" value="MXV62498.1"/>
    <property type="molecule type" value="Genomic_DNA"/>
</dbReference>
<feature type="domain" description="DUF7344" evidence="2">
    <location>
        <begin position="93"/>
        <end position="133"/>
    </location>
</feature>
<dbReference type="Pfam" id="PF24035">
    <property type="entry name" value="DUF7344"/>
    <property type="match status" value="2"/>
</dbReference>